<organism evidence="1 2">
    <name type="scientific">Candidatus Magasanikbacteria bacterium CG10_big_fil_rev_8_21_14_0_10_43_6</name>
    <dbReference type="NCBI Taxonomy" id="1974650"/>
    <lineage>
        <taxon>Bacteria</taxon>
        <taxon>Candidatus Magasanikiibacteriota</taxon>
    </lineage>
</organism>
<dbReference type="PANTHER" id="PTHR12993">
    <property type="entry name" value="N-ACETYLGLUCOSAMINYL-PHOSPHATIDYLINOSITOL DE-N-ACETYLASE-RELATED"/>
    <property type="match status" value="1"/>
</dbReference>
<dbReference type="Pfam" id="PF02585">
    <property type="entry name" value="PIG-L"/>
    <property type="match status" value="1"/>
</dbReference>
<dbReference type="AlphaFoldDB" id="A0A2M6W1G6"/>
<dbReference type="Gene3D" id="3.40.50.10320">
    <property type="entry name" value="LmbE-like"/>
    <property type="match status" value="1"/>
</dbReference>
<accession>A0A2M6W1G6</accession>
<gene>
    <name evidence="1" type="ORF">COU33_02505</name>
</gene>
<evidence type="ECO:0000313" key="2">
    <source>
        <dbReference type="Proteomes" id="UP000229362"/>
    </source>
</evidence>
<evidence type="ECO:0000313" key="1">
    <source>
        <dbReference type="EMBL" id="PIT86550.1"/>
    </source>
</evidence>
<dbReference type="SUPFAM" id="SSF102588">
    <property type="entry name" value="LmbE-like"/>
    <property type="match status" value="1"/>
</dbReference>
<sequence length="225" mass="25159">MKNTVLVIAAHPDDELLGAGGTLVKHVAAGDTVHARILGEGVTSRDTHDTANISVLHSQTEKAGAIIGFSSVLFAHLPDNAFDTVSLLSIVKEVEKYIADIKPDVVYTHHQFDLNIDHRLTSEAVMTACRPCNEHAPSKIYAFETLSSTEWQVKDERIFKPNMYVDISDTIDKKITALREYTLEMREYPHSRSFDGVRILSQYRGMEAGLHHAEAFCLLREIKNI</sequence>
<proteinExistence type="predicted"/>
<dbReference type="InterPro" id="IPR003737">
    <property type="entry name" value="GlcNAc_PI_deacetylase-related"/>
</dbReference>
<dbReference type="GO" id="GO:0016811">
    <property type="term" value="F:hydrolase activity, acting on carbon-nitrogen (but not peptide) bonds, in linear amides"/>
    <property type="evidence" value="ECO:0007669"/>
    <property type="project" value="TreeGrafter"/>
</dbReference>
<protein>
    <submittedName>
        <fullName evidence="1">GlcNAc-PI de-N-acetylase</fullName>
    </submittedName>
</protein>
<dbReference type="PANTHER" id="PTHR12993:SF11">
    <property type="entry name" value="N-ACETYLGLUCOSAMINYL-PHOSPHATIDYLINOSITOL DE-N-ACETYLASE"/>
    <property type="match status" value="1"/>
</dbReference>
<reference evidence="2" key="1">
    <citation type="submission" date="2017-09" db="EMBL/GenBank/DDBJ databases">
        <title>Depth-based differentiation of microbial function through sediment-hosted aquifers and enrichment of novel symbionts in the deep terrestrial subsurface.</title>
        <authorList>
            <person name="Probst A.J."/>
            <person name="Ladd B."/>
            <person name="Jarett J.K."/>
            <person name="Geller-Mcgrath D.E."/>
            <person name="Sieber C.M.K."/>
            <person name="Emerson J.B."/>
            <person name="Anantharaman K."/>
            <person name="Thomas B.C."/>
            <person name="Malmstrom R."/>
            <person name="Stieglmeier M."/>
            <person name="Klingl A."/>
            <person name="Woyke T."/>
            <person name="Ryan C.M."/>
            <person name="Banfield J.F."/>
        </authorList>
    </citation>
    <scope>NUCLEOTIDE SEQUENCE [LARGE SCALE GENOMIC DNA]</scope>
</reference>
<comment type="caution">
    <text evidence="1">The sequence shown here is derived from an EMBL/GenBank/DDBJ whole genome shotgun (WGS) entry which is preliminary data.</text>
</comment>
<dbReference type="Proteomes" id="UP000229362">
    <property type="component" value="Unassembled WGS sequence"/>
</dbReference>
<dbReference type="EMBL" id="PFBZ01000108">
    <property type="protein sequence ID" value="PIT86550.1"/>
    <property type="molecule type" value="Genomic_DNA"/>
</dbReference>
<name>A0A2M6W1G6_9BACT</name>
<dbReference type="InterPro" id="IPR024078">
    <property type="entry name" value="LmbE-like_dom_sf"/>
</dbReference>